<evidence type="ECO:0000313" key="6">
    <source>
        <dbReference type="EMBL" id="WPU96144.1"/>
    </source>
</evidence>
<evidence type="ECO:0000259" key="4">
    <source>
        <dbReference type="Pfam" id="PF25967"/>
    </source>
</evidence>
<dbReference type="SUPFAM" id="SSF111369">
    <property type="entry name" value="HlyD-like secretion proteins"/>
    <property type="match status" value="1"/>
</dbReference>
<dbReference type="Gene3D" id="2.40.420.20">
    <property type="match status" value="1"/>
</dbReference>
<dbReference type="Pfam" id="PF25954">
    <property type="entry name" value="Beta-barrel_RND_2"/>
    <property type="match status" value="1"/>
</dbReference>
<dbReference type="EMBL" id="CP139558">
    <property type="protein sequence ID" value="WPU96144.1"/>
    <property type="molecule type" value="Genomic_DNA"/>
</dbReference>
<protein>
    <submittedName>
        <fullName evidence="6">Efflux RND transporter periplasmic adaptor subunit</fullName>
    </submittedName>
</protein>
<dbReference type="Pfam" id="PF25973">
    <property type="entry name" value="BSH_CzcB"/>
    <property type="match status" value="1"/>
</dbReference>
<accession>A0ABZ0TT71</accession>
<evidence type="ECO:0000313" key="7">
    <source>
        <dbReference type="Proteomes" id="UP001324380"/>
    </source>
</evidence>
<feature type="domain" description="CusB-like beta-barrel" evidence="3">
    <location>
        <begin position="194"/>
        <end position="267"/>
    </location>
</feature>
<dbReference type="PANTHER" id="PTHR30469">
    <property type="entry name" value="MULTIDRUG RESISTANCE PROTEIN MDTA"/>
    <property type="match status" value="1"/>
</dbReference>
<dbReference type="InterPro" id="IPR006143">
    <property type="entry name" value="RND_pump_MFP"/>
</dbReference>
<gene>
    <name evidence="6" type="ORF">SNE25_11495</name>
</gene>
<dbReference type="Gene3D" id="2.40.50.100">
    <property type="match status" value="1"/>
</dbReference>
<feature type="domain" description="Multidrug resistance protein MdtA-like C-terminal permuted SH3" evidence="4">
    <location>
        <begin position="271"/>
        <end position="333"/>
    </location>
</feature>
<name>A0ABZ0TT71_9SPHI</name>
<evidence type="ECO:0000259" key="3">
    <source>
        <dbReference type="Pfam" id="PF25954"/>
    </source>
</evidence>
<evidence type="ECO:0000256" key="2">
    <source>
        <dbReference type="SAM" id="SignalP"/>
    </source>
</evidence>
<feature type="domain" description="CzcB-like barrel-sandwich hybrid" evidence="5">
    <location>
        <begin position="68"/>
        <end position="188"/>
    </location>
</feature>
<comment type="similarity">
    <text evidence="1">Belongs to the membrane fusion protein (MFP) (TC 8.A.1) family.</text>
</comment>
<organism evidence="6 7">
    <name type="scientific">Mucilaginibacter sabulilitoris</name>
    <dbReference type="NCBI Taxonomy" id="1173583"/>
    <lineage>
        <taxon>Bacteria</taxon>
        <taxon>Pseudomonadati</taxon>
        <taxon>Bacteroidota</taxon>
        <taxon>Sphingobacteriia</taxon>
        <taxon>Sphingobacteriales</taxon>
        <taxon>Sphingobacteriaceae</taxon>
        <taxon>Mucilaginibacter</taxon>
    </lineage>
</organism>
<dbReference type="Proteomes" id="UP001324380">
    <property type="component" value="Chromosome"/>
</dbReference>
<feature type="signal peptide" evidence="2">
    <location>
        <begin position="1"/>
        <end position="19"/>
    </location>
</feature>
<dbReference type="InterPro" id="IPR058627">
    <property type="entry name" value="MdtA-like_C"/>
</dbReference>
<dbReference type="NCBIfam" id="TIGR01730">
    <property type="entry name" value="RND_mfp"/>
    <property type="match status" value="1"/>
</dbReference>
<sequence>MKRPIFFPALVVLFLAVSCKNRTTPASGSTPAAIAVKTEEVKPKPINAEVAVSGNIEGYTTVNLGFMVAGKINYELAREGENISKGQLIASLEPTNYAIAKELADVQLGSTTDEFNRLKILHAGKSLSEADFSKISFSLQQARLQQQLQQKNLSDTRLYSPISGVLLKKQAEEGEIVSVGMPLFVVSDIRKVKVQAYVPEAELHEVKLGQMANVYVAALGKTFAGKVTEVGSAADATSRAFGIKIEVENPGLLIRPGMIADARIAGSNKKQAILLPAECIQQDMANQSYVFVVDRAQNKAFKRRVSLGSMFENRIEIVSGLIGTETIVINGQKKLSDGSLISIN</sequence>
<dbReference type="Gene3D" id="2.40.30.170">
    <property type="match status" value="1"/>
</dbReference>
<evidence type="ECO:0000256" key="1">
    <source>
        <dbReference type="ARBA" id="ARBA00009477"/>
    </source>
</evidence>
<dbReference type="PROSITE" id="PS51257">
    <property type="entry name" value="PROKAR_LIPOPROTEIN"/>
    <property type="match status" value="1"/>
</dbReference>
<proteinExistence type="inferred from homology"/>
<evidence type="ECO:0000259" key="5">
    <source>
        <dbReference type="Pfam" id="PF25973"/>
    </source>
</evidence>
<dbReference type="InterPro" id="IPR058792">
    <property type="entry name" value="Beta-barrel_RND_2"/>
</dbReference>
<keyword evidence="2" id="KW-0732">Signal</keyword>
<dbReference type="InterPro" id="IPR058647">
    <property type="entry name" value="BSH_CzcB-like"/>
</dbReference>
<dbReference type="Pfam" id="PF25967">
    <property type="entry name" value="RND-MFP_C"/>
    <property type="match status" value="1"/>
</dbReference>
<feature type="chain" id="PRO_5046999474" evidence="2">
    <location>
        <begin position="20"/>
        <end position="344"/>
    </location>
</feature>
<keyword evidence="7" id="KW-1185">Reference proteome</keyword>
<reference evidence="6 7" key="1">
    <citation type="submission" date="2023-11" db="EMBL/GenBank/DDBJ databases">
        <title>Analysis of the Genomes of Mucilaginibacter gossypii cycad 4 and M. sabulilitoris SNA2: microbes with the potential for plant growth promotion.</title>
        <authorList>
            <person name="Hirsch A.M."/>
            <person name="Humm E."/>
            <person name="Rubbi M."/>
            <person name="Del Vecchio G."/>
            <person name="Ha S.M."/>
            <person name="Pellegrini M."/>
            <person name="Gunsalus R.P."/>
        </authorList>
    </citation>
    <scope>NUCLEOTIDE SEQUENCE [LARGE SCALE GENOMIC DNA]</scope>
    <source>
        <strain evidence="6 7">SNA2</strain>
    </source>
</reference>
<dbReference type="RefSeq" id="WP_321565247.1">
    <property type="nucleotide sequence ID" value="NZ_CP139558.1"/>
</dbReference>